<proteinExistence type="predicted"/>
<reference evidence="1" key="1">
    <citation type="submission" date="2021-01" db="EMBL/GenBank/DDBJ databases">
        <title>Whole genome shotgun sequence of Virgisporangium aliadipatigenens NBRC 105644.</title>
        <authorList>
            <person name="Komaki H."/>
            <person name="Tamura T."/>
        </authorList>
    </citation>
    <scope>NUCLEOTIDE SEQUENCE</scope>
    <source>
        <strain evidence="1">NBRC 105644</strain>
    </source>
</reference>
<name>A0A8J4DP14_9ACTN</name>
<dbReference type="RefSeq" id="WP_203897953.1">
    <property type="nucleotide sequence ID" value="NZ_BOPF01000003.1"/>
</dbReference>
<accession>A0A8J4DP14</accession>
<dbReference type="AlphaFoldDB" id="A0A8J4DP14"/>
<dbReference type="EMBL" id="BOPF01000003">
    <property type="protein sequence ID" value="GIJ44411.1"/>
    <property type="molecule type" value="Genomic_DNA"/>
</dbReference>
<comment type="caution">
    <text evidence="1">The sequence shown here is derived from an EMBL/GenBank/DDBJ whole genome shotgun (WGS) entry which is preliminary data.</text>
</comment>
<organism evidence="1 2">
    <name type="scientific">Virgisporangium aliadipatigenens</name>
    <dbReference type="NCBI Taxonomy" id="741659"/>
    <lineage>
        <taxon>Bacteria</taxon>
        <taxon>Bacillati</taxon>
        <taxon>Actinomycetota</taxon>
        <taxon>Actinomycetes</taxon>
        <taxon>Micromonosporales</taxon>
        <taxon>Micromonosporaceae</taxon>
        <taxon>Virgisporangium</taxon>
    </lineage>
</organism>
<gene>
    <name evidence="1" type="ORF">Val02_12970</name>
</gene>
<protein>
    <submittedName>
        <fullName evidence="1">Uncharacterized protein</fullName>
    </submittedName>
</protein>
<evidence type="ECO:0000313" key="2">
    <source>
        <dbReference type="Proteomes" id="UP000619260"/>
    </source>
</evidence>
<keyword evidence="2" id="KW-1185">Reference proteome</keyword>
<dbReference type="Proteomes" id="UP000619260">
    <property type="component" value="Unassembled WGS sequence"/>
</dbReference>
<sequence>MPRLYTVDNAHLTAALRARSPSEDLAGIPATGGGPVDGARATRAVRVVEALGTYHGEVDPDVFPAARGKLSARVLARYGPIVDLLVTHTPERMTLAGLTFGAPWRVTRLDPTEARTAAVVAASAVHPMEPDLVPALAALESAVRAAAAGGLLVIAIDHL</sequence>
<evidence type="ECO:0000313" key="1">
    <source>
        <dbReference type="EMBL" id="GIJ44411.1"/>
    </source>
</evidence>